<evidence type="ECO:0000313" key="5">
    <source>
        <dbReference type="Proteomes" id="UP000229631"/>
    </source>
</evidence>
<dbReference type="GO" id="GO:0003677">
    <property type="term" value="F:DNA binding"/>
    <property type="evidence" value="ECO:0007669"/>
    <property type="project" value="UniProtKB-UniRule"/>
</dbReference>
<accession>A0A2M7BBU9</accession>
<dbReference type="SUPFAM" id="SSF46894">
    <property type="entry name" value="C-terminal effector domain of the bipartite response regulators"/>
    <property type="match status" value="1"/>
</dbReference>
<evidence type="ECO:0000313" key="4">
    <source>
        <dbReference type="EMBL" id="PIV00575.1"/>
    </source>
</evidence>
<evidence type="ECO:0000256" key="2">
    <source>
        <dbReference type="PROSITE-ProRule" id="PRU01091"/>
    </source>
</evidence>
<dbReference type="GO" id="GO:0006355">
    <property type="term" value="P:regulation of DNA-templated transcription"/>
    <property type="evidence" value="ECO:0007669"/>
    <property type="project" value="InterPro"/>
</dbReference>
<dbReference type="PROSITE" id="PS51755">
    <property type="entry name" value="OMPR_PHOB"/>
    <property type="match status" value="1"/>
</dbReference>
<reference evidence="5" key="1">
    <citation type="submission" date="2017-09" db="EMBL/GenBank/DDBJ databases">
        <title>Depth-based differentiation of microbial function through sediment-hosted aquifers and enrichment of novel symbionts in the deep terrestrial subsurface.</title>
        <authorList>
            <person name="Probst A.J."/>
            <person name="Ladd B."/>
            <person name="Jarett J.K."/>
            <person name="Geller-Mcgrath D.E."/>
            <person name="Sieber C.M.K."/>
            <person name="Emerson J.B."/>
            <person name="Anantharaman K."/>
            <person name="Thomas B.C."/>
            <person name="Malmstrom R."/>
            <person name="Stieglmeier M."/>
            <person name="Klingl A."/>
            <person name="Woyke T."/>
            <person name="Ryan C.M."/>
            <person name="Banfield J.F."/>
        </authorList>
    </citation>
    <scope>NUCLEOTIDE SEQUENCE [LARGE SCALE GENOMIC DNA]</scope>
</reference>
<organism evidence="4 5">
    <name type="scientific">Candidatus Shapirobacteria bacterium CG03_land_8_20_14_0_80_39_12</name>
    <dbReference type="NCBI Taxonomy" id="1974879"/>
    <lineage>
        <taxon>Bacteria</taxon>
        <taxon>Candidatus Shapironibacteriota</taxon>
    </lineage>
</organism>
<proteinExistence type="predicted"/>
<gene>
    <name evidence="4" type="ORF">COS54_02645</name>
</gene>
<dbReference type="InterPro" id="IPR016032">
    <property type="entry name" value="Sig_transdc_resp-reg_C-effctor"/>
</dbReference>
<keyword evidence="1 2" id="KW-0238">DNA-binding</keyword>
<dbReference type="EMBL" id="PEVC01000048">
    <property type="protein sequence ID" value="PIV00575.1"/>
    <property type="molecule type" value="Genomic_DNA"/>
</dbReference>
<dbReference type="AlphaFoldDB" id="A0A2M7BBU9"/>
<dbReference type="InterPro" id="IPR036388">
    <property type="entry name" value="WH-like_DNA-bd_sf"/>
</dbReference>
<dbReference type="CDD" id="cd00383">
    <property type="entry name" value="trans_reg_C"/>
    <property type="match status" value="1"/>
</dbReference>
<comment type="caution">
    <text evidence="4">The sequence shown here is derived from an EMBL/GenBank/DDBJ whole genome shotgun (WGS) entry which is preliminary data.</text>
</comment>
<sequence length="411" mass="48493">MTNDIMQKSLIYESLYSSDFRKSEISKIIGFLSSFQPLSLIGLPRVGLARVLRYILTHPELLEKKLKSQKILLLEIDLNDMFNFTEKDFWQLILKRVSDQANSKEINDLYLSAGRTNDAFTFFDNTKRAIRLLCSNDFLVFLLFNRFDRVFSIFSYLFFAHLQSLKDIAKQKINFFFTLNRPLEFLFPDALRGGNLEVFSQKYFLKPGTFVDLLAVIGEFERSRKVKLSEKIKTIAFEYSGGHAQYCLLILQILENNKYSLKNIDDLFKKDPEIWQQNLELWDYLALEEKEALLNKKIPQESFLYQIGLVDSKGEIFNPLFKDFVEKQKEFTKSTGQELTLKEKKLFQILKDREGEIILREEIINFVWPEKAEKVNEWTLDQLIKRLRKKLVLLKIESRVKTVKNQGYKLI</sequence>
<evidence type="ECO:0000256" key="1">
    <source>
        <dbReference type="ARBA" id="ARBA00023125"/>
    </source>
</evidence>
<dbReference type="Proteomes" id="UP000229631">
    <property type="component" value="Unassembled WGS sequence"/>
</dbReference>
<feature type="domain" description="OmpR/PhoB-type" evidence="3">
    <location>
        <begin position="307"/>
        <end position="411"/>
    </location>
</feature>
<evidence type="ECO:0000259" key="3">
    <source>
        <dbReference type="PROSITE" id="PS51755"/>
    </source>
</evidence>
<dbReference type="SMART" id="SM00862">
    <property type="entry name" value="Trans_reg_C"/>
    <property type="match status" value="1"/>
</dbReference>
<dbReference type="Gene3D" id="1.10.10.10">
    <property type="entry name" value="Winged helix-like DNA-binding domain superfamily/Winged helix DNA-binding domain"/>
    <property type="match status" value="1"/>
</dbReference>
<protein>
    <recommendedName>
        <fullName evidence="3">OmpR/PhoB-type domain-containing protein</fullName>
    </recommendedName>
</protein>
<feature type="DNA-binding region" description="OmpR/PhoB-type" evidence="2">
    <location>
        <begin position="307"/>
        <end position="411"/>
    </location>
</feature>
<dbReference type="InterPro" id="IPR001867">
    <property type="entry name" value="OmpR/PhoB-type_DNA-bd"/>
</dbReference>
<dbReference type="GO" id="GO:0000160">
    <property type="term" value="P:phosphorelay signal transduction system"/>
    <property type="evidence" value="ECO:0007669"/>
    <property type="project" value="InterPro"/>
</dbReference>
<dbReference type="Pfam" id="PF00486">
    <property type="entry name" value="Trans_reg_C"/>
    <property type="match status" value="1"/>
</dbReference>
<name>A0A2M7BBU9_9BACT</name>